<dbReference type="AlphaFoldDB" id="A0A7S1AH30"/>
<dbReference type="EMBL" id="HBFQ01038303">
    <property type="protein sequence ID" value="CAD8852822.1"/>
    <property type="molecule type" value="Transcribed_RNA"/>
</dbReference>
<evidence type="ECO:0000259" key="1">
    <source>
        <dbReference type="PROSITE" id="PS50106"/>
    </source>
</evidence>
<name>A0A7S1AH30_NOCSC</name>
<feature type="domain" description="PDZ" evidence="1">
    <location>
        <begin position="61"/>
        <end position="127"/>
    </location>
</feature>
<reference evidence="2" key="1">
    <citation type="submission" date="2021-01" db="EMBL/GenBank/DDBJ databases">
        <authorList>
            <person name="Corre E."/>
            <person name="Pelletier E."/>
            <person name="Niang G."/>
            <person name="Scheremetjew M."/>
            <person name="Finn R."/>
            <person name="Kale V."/>
            <person name="Holt S."/>
            <person name="Cochrane G."/>
            <person name="Meng A."/>
            <person name="Brown T."/>
            <person name="Cohen L."/>
        </authorList>
    </citation>
    <scope>NUCLEOTIDE SEQUENCE</scope>
</reference>
<evidence type="ECO:0000313" key="2">
    <source>
        <dbReference type="EMBL" id="CAD8852822.1"/>
    </source>
</evidence>
<accession>A0A7S1AH30</accession>
<organism evidence="2">
    <name type="scientific">Noctiluca scintillans</name>
    <name type="common">Sea sparkle</name>
    <name type="synonym">Red tide dinoflagellate</name>
    <dbReference type="NCBI Taxonomy" id="2966"/>
    <lineage>
        <taxon>Eukaryota</taxon>
        <taxon>Sar</taxon>
        <taxon>Alveolata</taxon>
        <taxon>Dinophyceae</taxon>
        <taxon>Noctilucales</taxon>
        <taxon>Noctilucaceae</taxon>
        <taxon>Noctiluca</taxon>
    </lineage>
</organism>
<dbReference type="PROSITE" id="PS50106">
    <property type="entry name" value="PDZ"/>
    <property type="match status" value="1"/>
</dbReference>
<gene>
    <name evidence="2" type="ORF">NSCI0253_LOCUS27172</name>
</gene>
<dbReference type="InterPro" id="IPR036034">
    <property type="entry name" value="PDZ_sf"/>
</dbReference>
<dbReference type="SUPFAM" id="SSF50156">
    <property type="entry name" value="PDZ domain-like"/>
    <property type="match status" value="1"/>
</dbReference>
<protein>
    <recommendedName>
        <fullName evidence="1">PDZ domain-containing protein</fullName>
    </recommendedName>
</protein>
<sequence>MLQFLSCTCCEAHDGNEHIGKLEGVNVAADQSESGQGRGVLDENFDNDAIAQHEEDMTYFQANLDRSTGKRMGLAVRQDLNVKLLQIMCVESGESAASDWNAAHPQDALQQGDYIVSVNSQSEMASIVVECKRTHMLRVVLKRPRK</sequence>
<dbReference type="InterPro" id="IPR001478">
    <property type="entry name" value="PDZ"/>
</dbReference>
<proteinExistence type="predicted"/>